<dbReference type="OrthoDB" id="5405318at2"/>
<comment type="caution">
    <text evidence="8">The sequence shown here is derived from an EMBL/GenBank/DDBJ whole genome shotgun (WGS) entry which is preliminary data.</text>
</comment>
<dbReference type="GO" id="GO:0055085">
    <property type="term" value="P:transmembrane transport"/>
    <property type="evidence" value="ECO:0007669"/>
    <property type="project" value="InterPro"/>
</dbReference>
<dbReference type="Pfam" id="PF03547">
    <property type="entry name" value="Mem_trans"/>
    <property type="match status" value="2"/>
</dbReference>
<keyword evidence="5 7" id="KW-1133">Transmembrane helix</keyword>
<name>A0A542E3I4_9MICO</name>
<keyword evidence="9" id="KW-1185">Reference proteome</keyword>
<sequence length="312" mass="32245">MVGVLEGFATIAAVVAVGWLLAHLRVLDTTAQNVLSRLAFYVASPALLLTVMARTPISAVLSANLLSSLASVVVTVALYVVLTRRLWPMPLGESVIGALCASYVNAGNLGIPIALYVLGDVSLMAPTLLMQLLVITPVVMALLDADARGVRPTLGRSLGRVLRNPITVGALLGILVSLVRDHVPALVLQPVTLLGDMAVPAMLVAFGIALRLGPLPGAGGSWGHVGTVVALKLLVQPAAAVAVGWGVVGLRGHALFAAAVTAALPTAQNVFTYANRYNRGLLLARDAIFVSTFASVPVILLLALVFQLAGAR</sequence>
<evidence type="ECO:0000256" key="7">
    <source>
        <dbReference type="SAM" id="Phobius"/>
    </source>
</evidence>
<feature type="transmembrane region" description="Helical" evidence="7">
    <location>
        <begin position="254"/>
        <end position="275"/>
    </location>
</feature>
<evidence type="ECO:0000313" key="8">
    <source>
        <dbReference type="EMBL" id="TQJ09887.1"/>
    </source>
</evidence>
<evidence type="ECO:0000256" key="1">
    <source>
        <dbReference type="ARBA" id="ARBA00004141"/>
    </source>
</evidence>
<evidence type="ECO:0000256" key="3">
    <source>
        <dbReference type="ARBA" id="ARBA00022475"/>
    </source>
</evidence>
<feature type="transmembrane region" description="Helical" evidence="7">
    <location>
        <begin position="94"/>
        <end position="117"/>
    </location>
</feature>
<evidence type="ECO:0000256" key="6">
    <source>
        <dbReference type="ARBA" id="ARBA00023136"/>
    </source>
</evidence>
<evidence type="ECO:0008006" key="10">
    <source>
        <dbReference type="Google" id="ProtNLM"/>
    </source>
</evidence>
<dbReference type="RefSeq" id="WP_141849181.1">
    <property type="nucleotide sequence ID" value="NZ_BAAAPR010000007.1"/>
</dbReference>
<organism evidence="8 9">
    <name type="scientific">Lapillicoccus jejuensis</name>
    <dbReference type="NCBI Taxonomy" id="402171"/>
    <lineage>
        <taxon>Bacteria</taxon>
        <taxon>Bacillati</taxon>
        <taxon>Actinomycetota</taxon>
        <taxon>Actinomycetes</taxon>
        <taxon>Micrococcales</taxon>
        <taxon>Intrasporangiaceae</taxon>
        <taxon>Lapillicoccus</taxon>
    </lineage>
</organism>
<dbReference type="PANTHER" id="PTHR36838:SF1">
    <property type="entry name" value="SLR1864 PROTEIN"/>
    <property type="match status" value="1"/>
</dbReference>
<evidence type="ECO:0000256" key="4">
    <source>
        <dbReference type="ARBA" id="ARBA00022692"/>
    </source>
</evidence>
<dbReference type="GO" id="GO:0016020">
    <property type="term" value="C:membrane"/>
    <property type="evidence" value="ECO:0007669"/>
    <property type="project" value="UniProtKB-SubCell"/>
</dbReference>
<proteinExistence type="predicted"/>
<keyword evidence="3" id="KW-1003">Cell membrane</keyword>
<keyword evidence="2" id="KW-0813">Transport</keyword>
<feature type="transmembrane region" description="Helical" evidence="7">
    <location>
        <begin position="162"/>
        <end position="179"/>
    </location>
</feature>
<comment type="subcellular location">
    <subcellularLocation>
        <location evidence="1">Membrane</location>
        <topology evidence="1">Multi-pass membrane protein</topology>
    </subcellularLocation>
</comment>
<feature type="transmembrane region" description="Helical" evidence="7">
    <location>
        <begin position="123"/>
        <end position="142"/>
    </location>
</feature>
<gene>
    <name evidence="8" type="ORF">FB458_3003</name>
</gene>
<evidence type="ECO:0000313" key="9">
    <source>
        <dbReference type="Proteomes" id="UP000317893"/>
    </source>
</evidence>
<keyword evidence="4 7" id="KW-0812">Transmembrane</keyword>
<reference evidence="8 9" key="1">
    <citation type="submission" date="2019-06" db="EMBL/GenBank/DDBJ databases">
        <title>Sequencing the genomes of 1000 actinobacteria strains.</title>
        <authorList>
            <person name="Klenk H.-P."/>
        </authorList>
    </citation>
    <scope>NUCLEOTIDE SEQUENCE [LARGE SCALE GENOMIC DNA]</scope>
    <source>
        <strain evidence="8 9">DSM 18607</strain>
    </source>
</reference>
<feature type="transmembrane region" description="Helical" evidence="7">
    <location>
        <begin position="38"/>
        <end position="57"/>
    </location>
</feature>
<feature type="transmembrane region" description="Helical" evidence="7">
    <location>
        <begin position="6"/>
        <end position="26"/>
    </location>
</feature>
<evidence type="ECO:0000256" key="5">
    <source>
        <dbReference type="ARBA" id="ARBA00022989"/>
    </source>
</evidence>
<feature type="transmembrane region" description="Helical" evidence="7">
    <location>
        <begin position="225"/>
        <end position="248"/>
    </location>
</feature>
<dbReference type="PANTHER" id="PTHR36838">
    <property type="entry name" value="AUXIN EFFLUX CARRIER FAMILY PROTEIN"/>
    <property type="match status" value="1"/>
</dbReference>
<dbReference type="AlphaFoldDB" id="A0A542E3I4"/>
<feature type="transmembrane region" description="Helical" evidence="7">
    <location>
        <begin position="63"/>
        <end position="82"/>
    </location>
</feature>
<dbReference type="InterPro" id="IPR004776">
    <property type="entry name" value="Mem_transp_PIN-like"/>
</dbReference>
<accession>A0A542E3I4</accession>
<protein>
    <recommendedName>
        <fullName evidence="10">AEC family transporter</fullName>
    </recommendedName>
</protein>
<feature type="transmembrane region" description="Helical" evidence="7">
    <location>
        <begin position="287"/>
        <end position="309"/>
    </location>
</feature>
<dbReference type="Proteomes" id="UP000317893">
    <property type="component" value="Unassembled WGS sequence"/>
</dbReference>
<keyword evidence="6 7" id="KW-0472">Membrane</keyword>
<dbReference type="EMBL" id="VFMN01000001">
    <property type="protein sequence ID" value="TQJ09887.1"/>
    <property type="molecule type" value="Genomic_DNA"/>
</dbReference>
<feature type="transmembrane region" description="Helical" evidence="7">
    <location>
        <begin position="191"/>
        <end position="213"/>
    </location>
</feature>
<evidence type="ECO:0000256" key="2">
    <source>
        <dbReference type="ARBA" id="ARBA00022448"/>
    </source>
</evidence>